<proteinExistence type="predicted"/>
<organism evidence="2 3">
    <name type="scientific">Paramecium primaurelia</name>
    <dbReference type="NCBI Taxonomy" id="5886"/>
    <lineage>
        <taxon>Eukaryota</taxon>
        <taxon>Sar</taxon>
        <taxon>Alveolata</taxon>
        <taxon>Ciliophora</taxon>
        <taxon>Intramacronucleata</taxon>
        <taxon>Oligohymenophorea</taxon>
        <taxon>Peniculida</taxon>
        <taxon>Parameciidae</taxon>
        <taxon>Paramecium</taxon>
    </lineage>
</organism>
<dbReference type="AlphaFoldDB" id="A0A8S1M5B4"/>
<feature type="transmembrane region" description="Helical" evidence="1">
    <location>
        <begin position="132"/>
        <end position="152"/>
    </location>
</feature>
<keyword evidence="3" id="KW-1185">Reference proteome</keyword>
<evidence type="ECO:0000256" key="1">
    <source>
        <dbReference type="SAM" id="Phobius"/>
    </source>
</evidence>
<evidence type="ECO:0000313" key="2">
    <source>
        <dbReference type="EMBL" id="CAD8075277.1"/>
    </source>
</evidence>
<comment type="caution">
    <text evidence="2">The sequence shown here is derived from an EMBL/GenBank/DDBJ whole genome shotgun (WGS) entry which is preliminary data.</text>
</comment>
<keyword evidence="1" id="KW-0472">Membrane</keyword>
<keyword evidence="1" id="KW-0812">Transmembrane</keyword>
<protein>
    <recommendedName>
        <fullName evidence="4">Transmembrane protein</fullName>
    </recommendedName>
</protein>
<evidence type="ECO:0008006" key="4">
    <source>
        <dbReference type="Google" id="ProtNLM"/>
    </source>
</evidence>
<evidence type="ECO:0000313" key="3">
    <source>
        <dbReference type="Proteomes" id="UP000688137"/>
    </source>
</evidence>
<gene>
    <name evidence="2" type="ORF">PPRIM_AZ9-3.1.T0540122</name>
</gene>
<dbReference type="Proteomes" id="UP000688137">
    <property type="component" value="Unassembled WGS sequence"/>
</dbReference>
<sequence length="262" mass="31554">MSTSLESQILLAIWTMYQRNQISMEQKGCIKDLLIRKDNYLYSTIYHCKRQDQIEERLIDILNCIYNQFVLIRVLQETWMLKKIHILLSDQAINQVLLQLLNPNVIILKKGSDLRVQIIKVIILRISLELDLTLIIINEFFIVNFCLIISIFNQSIIPFQTLSQYEIDIYQFKVFKIYLYSYSNFYQIFMLHCLRQMQIFSFIYLFIINKELLQKQNKYQFIIRNSYKILIITLIIKILFIKIGQVRQNQFELIDLKKIKIA</sequence>
<accession>A0A8S1M5B4</accession>
<keyword evidence="1" id="KW-1133">Transmembrane helix</keyword>
<feature type="transmembrane region" description="Helical" evidence="1">
    <location>
        <begin position="185"/>
        <end position="208"/>
    </location>
</feature>
<dbReference type="EMBL" id="CAJJDM010000054">
    <property type="protein sequence ID" value="CAD8075277.1"/>
    <property type="molecule type" value="Genomic_DNA"/>
</dbReference>
<name>A0A8S1M5B4_PARPR</name>
<dbReference type="OMA" id="STICHCK"/>
<feature type="transmembrane region" description="Helical" evidence="1">
    <location>
        <begin position="229"/>
        <end position="246"/>
    </location>
</feature>
<reference evidence="2" key="1">
    <citation type="submission" date="2021-01" db="EMBL/GenBank/DDBJ databases">
        <authorList>
            <consortium name="Genoscope - CEA"/>
            <person name="William W."/>
        </authorList>
    </citation>
    <scope>NUCLEOTIDE SEQUENCE</scope>
</reference>